<dbReference type="AlphaFoldDB" id="A0A0C2GCY4"/>
<dbReference type="EMBL" id="KN732511">
    <property type="protein sequence ID" value="KIH58960.1"/>
    <property type="molecule type" value="Genomic_DNA"/>
</dbReference>
<accession>A0A0C2GCY4</accession>
<evidence type="ECO:0000313" key="2">
    <source>
        <dbReference type="EMBL" id="KIH58960.1"/>
    </source>
</evidence>
<evidence type="ECO:0000256" key="1">
    <source>
        <dbReference type="SAM" id="MobiDB-lite"/>
    </source>
</evidence>
<sequence length="125" mass="14070">MFHTRMSGAFGEGGAGRLDPGKELNDFQITSEEAEPCYIACPKCRGMTDDSVVKEAQELMKSLPASFDPTCPAENLRELLAKAERLLHPNNVYVCRLRTALYHVTGSLELKMGMMHRQIYDNYKL</sequence>
<feature type="region of interest" description="Disordered" evidence="1">
    <location>
        <begin position="1"/>
        <end position="23"/>
    </location>
</feature>
<gene>
    <name evidence="2" type="ORF">ANCDUO_10824</name>
</gene>
<reference evidence="2 3" key="1">
    <citation type="submission" date="2013-12" db="EMBL/GenBank/DDBJ databases">
        <title>Draft genome of the parsitic nematode Ancylostoma duodenale.</title>
        <authorList>
            <person name="Mitreva M."/>
        </authorList>
    </citation>
    <scope>NUCLEOTIDE SEQUENCE [LARGE SCALE GENOMIC DNA]</scope>
    <source>
        <strain evidence="2 3">Zhejiang</strain>
    </source>
</reference>
<organism evidence="2 3">
    <name type="scientific">Ancylostoma duodenale</name>
    <dbReference type="NCBI Taxonomy" id="51022"/>
    <lineage>
        <taxon>Eukaryota</taxon>
        <taxon>Metazoa</taxon>
        <taxon>Ecdysozoa</taxon>
        <taxon>Nematoda</taxon>
        <taxon>Chromadorea</taxon>
        <taxon>Rhabditida</taxon>
        <taxon>Rhabditina</taxon>
        <taxon>Rhabditomorpha</taxon>
        <taxon>Strongyloidea</taxon>
        <taxon>Ancylostomatidae</taxon>
        <taxon>Ancylostomatinae</taxon>
        <taxon>Ancylostoma</taxon>
    </lineage>
</organism>
<proteinExistence type="predicted"/>
<evidence type="ECO:0000313" key="3">
    <source>
        <dbReference type="Proteomes" id="UP000054047"/>
    </source>
</evidence>
<dbReference type="Proteomes" id="UP000054047">
    <property type="component" value="Unassembled WGS sequence"/>
</dbReference>
<keyword evidence="3" id="KW-1185">Reference proteome</keyword>
<name>A0A0C2GCY4_9BILA</name>
<dbReference type="OrthoDB" id="265717at2759"/>
<protein>
    <submittedName>
        <fullName evidence="2">Uncharacterized protein</fullName>
    </submittedName>
</protein>